<dbReference type="AlphaFoldDB" id="A0A8J4EZR6"/>
<dbReference type="EMBL" id="BNCO01000020">
    <property type="protein sequence ID" value="GIL54901.1"/>
    <property type="molecule type" value="Genomic_DNA"/>
</dbReference>
<proteinExistence type="predicted"/>
<name>A0A8J4EZR6_9CHLO</name>
<dbReference type="Proteomes" id="UP000747399">
    <property type="component" value="Unassembled WGS sequence"/>
</dbReference>
<keyword evidence="2" id="KW-1185">Reference proteome</keyword>
<comment type="caution">
    <text evidence="1">The sequence shown here is derived from an EMBL/GenBank/DDBJ whole genome shotgun (WGS) entry which is preliminary data.</text>
</comment>
<evidence type="ECO:0000313" key="1">
    <source>
        <dbReference type="EMBL" id="GIL54901.1"/>
    </source>
</evidence>
<reference evidence="1" key="1">
    <citation type="journal article" date="2021" name="Proc. Natl. Acad. Sci. U.S.A.">
        <title>Three genomes in the algal genus Volvox reveal the fate of a haploid sex-determining region after a transition to homothallism.</title>
        <authorList>
            <person name="Yamamoto K."/>
            <person name="Hamaji T."/>
            <person name="Kawai-Toyooka H."/>
            <person name="Matsuzaki R."/>
            <person name="Takahashi F."/>
            <person name="Nishimura Y."/>
            <person name="Kawachi M."/>
            <person name="Noguchi H."/>
            <person name="Minakuchi Y."/>
            <person name="Umen J.G."/>
            <person name="Toyoda A."/>
            <person name="Nozaki H."/>
        </authorList>
    </citation>
    <scope>NUCLEOTIDE SEQUENCE</scope>
    <source>
        <strain evidence="1">NIES-3780</strain>
    </source>
</reference>
<evidence type="ECO:0000313" key="2">
    <source>
        <dbReference type="Proteomes" id="UP000747399"/>
    </source>
</evidence>
<protein>
    <submittedName>
        <fullName evidence="1">Uncharacterized protein</fullName>
    </submittedName>
</protein>
<accession>A0A8J4EZR6</accession>
<gene>
    <name evidence="1" type="ORF">Vafri_10600</name>
</gene>
<sequence length="251" mass="26368">MPLQTAGAGPEAAEHPHAAAVCNLRGEKPARGAAACAAARDDVGAVETPRTAAVAAAVAVTEASVLVDHGIPAAAAASAGARRFRSWPGPAACSRPSAADATACHRHDTALVAGCFAAVRCHTHHVPAQQCWHVAGGRCGRRSLSQAHLRGRWAHGPWAGGGEVTEVRVMVPVRHARQEAVAAGHHRRRWDRWEVQRYCRGQMSDRWLWCCCCLEAVGAGCRRVCLSWAAVAAGLCRISSASIPPVCAALR</sequence>
<organism evidence="1 2">
    <name type="scientific">Volvox africanus</name>
    <dbReference type="NCBI Taxonomy" id="51714"/>
    <lineage>
        <taxon>Eukaryota</taxon>
        <taxon>Viridiplantae</taxon>
        <taxon>Chlorophyta</taxon>
        <taxon>core chlorophytes</taxon>
        <taxon>Chlorophyceae</taxon>
        <taxon>CS clade</taxon>
        <taxon>Chlamydomonadales</taxon>
        <taxon>Volvocaceae</taxon>
        <taxon>Volvox</taxon>
    </lineage>
</organism>